<evidence type="ECO:0000313" key="9">
    <source>
        <dbReference type="Proteomes" id="UP000703038"/>
    </source>
</evidence>
<evidence type="ECO:0000256" key="5">
    <source>
        <dbReference type="ARBA" id="ARBA00022857"/>
    </source>
</evidence>
<dbReference type="Pfam" id="PF00743">
    <property type="entry name" value="FMO-like"/>
    <property type="match status" value="1"/>
</dbReference>
<dbReference type="RefSeq" id="WP_239532508.1">
    <property type="nucleotide sequence ID" value="NZ_JAFBBK010000001.1"/>
</dbReference>
<dbReference type="InterPro" id="IPR000960">
    <property type="entry name" value="Flavin_mOase"/>
</dbReference>
<evidence type="ECO:0000256" key="1">
    <source>
        <dbReference type="ARBA" id="ARBA00009183"/>
    </source>
</evidence>
<accession>A0ABS2KZN9</accession>
<dbReference type="PIRSF" id="PIRSF000332">
    <property type="entry name" value="FMO"/>
    <property type="match status" value="1"/>
</dbReference>
<gene>
    <name evidence="8" type="ORF">JOE42_004126</name>
</gene>
<dbReference type="Proteomes" id="UP000703038">
    <property type="component" value="Unassembled WGS sequence"/>
</dbReference>
<evidence type="ECO:0000256" key="3">
    <source>
        <dbReference type="ARBA" id="ARBA00022630"/>
    </source>
</evidence>
<dbReference type="InterPro" id="IPR020946">
    <property type="entry name" value="Flavin_mOase-like"/>
</dbReference>
<keyword evidence="6" id="KW-0560">Oxidoreductase</keyword>
<reference evidence="8 9" key="1">
    <citation type="submission" date="2021-01" db="EMBL/GenBank/DDBJ databases">
        <title>Genomics of switchgrass bacterial isolates.</title>
        <authorList>
            <person name="Shade A."/>
        </authorList>
    </citation>
    <scope>NUCLEOTIDE SEQUENCE [LARGE SCALE GENOMIC DNA]</scope>
    <source>
        <strain evidence="8 9">PvP111</strain>
    </source>
</reference>
<keyword evidence="5" id="KW-0521">NADP</keyword>
<dbReference type="InterPro" id="IPR050346">
    <property type="entry name" value="FMO-like"/>
</dbReference>
<dbReference type="PRINTS" id="PR00370">
    <property type="entry name" value="FMOXYGENASE"/>
</dbReference>
<proteinExistence type="inferred from homology"/>
<comment type="similarity">
    <text evidence="1">Belongs to the FMO family.</text>
</comment>
<keyword evidence="9" id="KW-1185">Reference proteome</keyword>
<keyword evidence="3" id="KW-0285">Flavoprotein</keyword>
<evidence type="ECO:0000256" key="2">
    <source>
        <dbReference type="ARBA" id="ARBA00010139"/>
    </source>
</evidence>
<evidence type="ECO:0000256" key="4">
    <source>
        <dbReference type="ARBA" id="ARBA00022827"/>
    </source>
</evidence>
<dbReference type="PANTHER" id="PTHR23023">
    <property type="entry name" value="DIMETHYLANILINE MONOOXYGENASE"/>
    <property type="match status" value="1"/>
</dbReference>
<dbReference type="EMBL" id="JAFBBK010000001">
    <property type="protein sequence ID" value="MBM7417393.1"/>
    <property type="molecule type" value="Genomic_DNA"/>
</dbReference>
<protein>
    <submittedName>
        <fullName evidence="8">Cation diffusion facilitator CzcD-associated flavoprotein CzcO</fullName>
    </submittedName>
</protein>
<comment type="caution">
    <text evidence="8">The sequence shown here is derived from an EMBL/GenBank/DDBJ whole genome shotgun (WGS) entry which is preliminary data.</text>
</comment>
<evidence type="ECO:0000313" key="8">
    <source>
        <dbReference type="EMBL" id="MBM7417393.1"/>
    </source>
</evidence>
<organism evidence="8 9">
    <name type="scientific">Rhodococcoides corynebacterioides</name>
    <dbReference type="NCBI Taxonomy" id="53972"/>
    <lineage>
        <taxon>Bacteria</taxon>
        <taxon>Bacillati</taxon>
        <taxon>Actinomycetota</taxon>
        <taxon>Actinomycetes</taxon>
        <taxon>Mycobacteriales</taxon>
        <taxon>Nocardiaceae</taxon>
        <taxon>Rhodococcoides</taxon>
    </lineage>
</organism>
<dbReference type="SUPFAM" id="SSF51905">
    <property type="entry name" value="FAD/NAD(P)-binding domain"/>
    <property type="match status" value="2"/>
</dbReference>
<keyword evidence="4" id="KW-0274">FAD</keyword>
<comment type="similarity">
    <text evidence="2">Belongs to the FAD-binding monooxygenase family.</text>
</comment>
<evidence type="ECO:0000256" key="7">
    <source>
        <dbReference type="SAM" id="MobiDB-lite"/>
    </source>
</evidence>
<evidence type="ECO:0000256" key="6">
    <source>
        <dbReference type="ARBA" id="ARBA00023002"/>
    </source>
</evidence>
<feature type="region of interest" description="Disordered" evidence="7">
    <location>
        <begin position="437"/>
        <end position="462"/>
    </location>
</feature>
<name>A0ABS2KZN9_9NOCA</name>
<dbReference type="Gene3D" id="3.50.50.60">
    <property type="entry name" value="FAD/NAD(P)-binding domain"/>
    <property type="match status" value="1"/>
</dbReference>
<sequence length="462" mass="51817">MHTSSTQSETIDRSAAVAVIGAGPAGLSAARLLRRHGVEYDHFERHTDVGGIWDIDNPGTPMYESAHFISSRDVSGFFDFPMPDHFGDYPSRVQIFEYTQNFARTFGLDEVIEFGTTITDVRADDDTWIVTPAGQTPRRYRGVLCASGTNWHPRVPRHRGNFTGEIRHAVTHRSGRDFAGKRVLVVGLGNSGADIACDAAQFADSAYISVRRGYHIIPKHIFGRPADSFDEVVTIPMWLERPVLSALLRLLVGDVTRWGLPKPDHKLFQTHPLLNSQLLHHLQHADIAVKNDIERFDGDDVVFTDGSRLEIDLVLYATGYEMQIPYLDKNTFEWDGDRPAQYLTAFNRHHRNLFTVGFVETNSSAYTLFDNISNVVAQYLRDQVTRPASASRFDELIANDRPNLAGSLHLVDSPRHAGYVDAKVFKKHLARVRQQMNWSDLEPGPAKSTAKAVNVTASRNQP</sequence>
<dbReference type="InterPro" id="IPR036188">
    <property type="entry name" value="FAD/NAD-bd_sf"/>
</dbReference>